<name>F0ZSU9_DICPU</name>
<dbReference type="GeneID" id="10507898"/>
<gene>
    <name evidence="3" type="ORF">DICPUDRAFT_88963</name>
</gene>
<dbReference type="PANTHER" id="PTHR12161:SF5">
    <property type="entry name" value="IST1 HOMOLOG"/>
    <property type="match status" value="1"/>
</dbReference>
<dbReference type="Gene3D" id="1.20.1260.60">
    <property type="entry name" value="Vacuolar protein sorting-associated protein Ist1"/>
    <property type="match status" value="1"/>
</dbReference>
<dbReference type="PANTHER" id="PTHR12161">
    <property type="entry name" value="IST1 FAMILY MEMBER"/>
    <property type="match status" value="1"/>
</dbReference>
<dbReference type="GO" id="GO:0008104">
    <property type="term" value="P:intracellular protein localization"/>
    <property type="evidence" value="ECO:0000318"/>
    <property type="project" value="GO_Central"/>
</dbReference>
<comment type="similarity">
    <text evidence="1">Belongs to the IST1 family.</text>
</comment>
<evidence type="ECO:0000256" key="2">
    <source>
        <dbReference type="SAM" id="MobiDB-lite"/>
    </source>
</evidence>
<dbReference type="KEGG" id="dpp:DICPUDRAFT_88963"/>
<feature type="compositionally biased region" description="Pro residues" evidence="2">
    <location>
        <begin position="276"/>
        <end position="286"/>
    </location>
</feature>
<dbReference type="GO" id="GO:0015031">
    <property type="term" value="P:protein transport"/>
    <property type="evidence" value="ECO:0007669"/>
    <property type="project" value="InterPro"/>
</dbReference>
<feature type="compositionally biased region" description="Low complexity" evidence="2">
    <location>
        <begin position="209"/>
        <end position="241"/>
    </location>
</feature>
<dbReference type="VEuPathDB" id="AmoebaDB:DICPUDRAFT_88963"/>
<dbReference type="InterPro" id="IPR042277">
    <property type="entry name" value="IST1-like"/>
</dbReference>
<dbReference type="RefSeq" id="XP_003290503.1">
    <property type="nucleotide sequence ID" value="XM_003290455.1"/>
</dbReference>
<feature type="region of interest" description="Disordered" evidence="2">
    <location>
        <begin position="209"/>
        <end position="358"/>
    </location>
</feature>
<dbReference type="STRING" id="5786.F0ZSU9"/>
<dbReference type="EMBL" id="GL871164">
    <property type="protein sequence ID" value="EGC32985.1"/>
    <property type="molecule type" value="Genomic_DNA"/>
</dbReference>
<dbReference type="OrthoDB" id="29853at2759"/>
<dbReference type="InParanoid" id="F0ZSU9"/>
<dbReference type="eggNOG" id="KOG2027">
    <property type="taxonomic scope" value="Eukaryota"/>
</dbReference>
<accession>F0ZSU9</accession>
<feature type="compositionally biased region" description="Low complexity" evidence="2">
    <location>
        <begin position="254"/>
        <end position="275"/>
    </location>
</feature>
<dbReference type="Pfam" id="PF03398">
    <property type="entry name" value="Ist1"/>
    <property type="match status" value="1"/>
</dbReference>
<dbReference type="InterPro" id="IPR005061">
    <property type="entry name" value="Ist1"/>
</dbReference>
<dbReference type="FunFam" id="1.20.1260.60:FF:000002">
    <property type="entry name" value="Vacuolar protein sorting-associated protein IST1"/>
    <property type="match status" value="1"/>
</dbReference>
<reference evidence="4" key="1">
    <citation type="journal article" date="2011" name="Genome Biol.">
        <title>Comparative genomics of the social amoebae Dictyostelium discoideum and Dictyostelium purpureum.</title>
        <authorList>
            <consortium name="US DOE Joint Genome Institute (JGI-PGF)"/>
            <person name="Sucgang R."/>
            <person name="Kuo A."/>
            <person name="Tian X."/>
            <person name="Salerno W."/>
            <person name="Parikh A."/>
            <person name="Feasley C.L."/>
            <person name="Dalin E."/>
            <person name="Tu H."/>
            <person name="Huang E."/>
            <person name="Barry K."/>
            <person name="Lindquist E."/>
            <person name="Shapiro H."/>
            <person name="Bruce D."/>
            <person name="Schmutz J."/>
            <person name="Salamov A."/>
            <person name="Fey P."/>
            <person name="Gaudet P."/>
            <person name="Anjard C."/>
            <person name="Babu M.M."/>
            <person name="Basu S."/>
            <person name="Bushmanova Y."/>
            <person name="van der Wel H."/>
            <person name="Katoh-Kurasawa M."/>
            <person name="Dinh C."/>
            <person name="Coutinho P.M."/>
            <person name="Saito T."/>
            <person name="Elias M."/>
            <person name="Schaap P."/>
            <person name="Kay R.R."/>
            <person name="Henrissat B."/>
            <person name="Eichinger L."/>
            <person name="Rivero F."/>
            <person name="Putnam N.H."/>
            <person name="West C.M."/>
            <person name="Loomis W.F."/>
            <person name="Chisholm R.L."/>
            <person name="Shaulsky G."/>
            <person name="Strassmann J.E."/>
            <person name="Queller D.C."/>
            <person name="Kuspa A."/>
            <person name="Grigoriev I.V."/>
        </authorList>
    </citation>
    <scope>NUCLEOTIDE SEQUENCE [LARGE SCALE GENOMIC DNA]</scope>
    <source>
        <strain evidence="4">QSDP1</strain>
    </source>
</reference>
<feature type="compositionally biased region" description="Polar residues" evidence="2">
    <location>
        <begin position="287"/>
        <end position="301"/>
    </location>
</feature>
<evidence type="ECO:0000313" key="4">
    <source>
        <dbReference type="Proteomes" id="UP000001064"/>
    </source>
</evidence>
<dbReference type="Proteomes" id="UP000001064">
    <property type="component" value="Unassembled WGS sequence"/>
</dbReference>
<feature type="compositionally biased region" description="Low complexity" evidence="2">
    <location>
        <begin position="302"/>
        <end position="338"/>
    </location>
</feature>
<evidence type="ECO:0000256" key="1">
    <source>
        <dbReference type="ARBA" id="ARBA00005536"/>
    </source>
</evidence>
<dbReference type="AlphaFoldDB" id="F0ZSU9"/>
<keyword evidence="4" id="KW-1185">Reference proteome</keyword>
<dbReference type="OMA" id="YQPFPNI"/>
<sequence length="374" mass="42559">MNFFGPSYEPNKLKVQLKLAVSRLQILKNKKANIVRDEKRNVAELLKSNNEESARIRVETIVRDDNLIECYQIIEILCELLHTRIQLISCSDQIPIEIKEAIFTLVYASQRIQIPELENIKIQLKAKYGKNLEHEVNCQCGTHVNPKIVQKLSYATPDPAIIFQYLNDIASHYKLDYCCQAPIIIPSPQTQFIIASPDQAMMMQPQPIIPQPITQNFPQQSQQPLPLQPMQNFPQQSQQPLPQQPGMPSFPVMVIPQQPTVTQIQQQQQIQKQYQQPPPQYQPSAPPSTFNVSQFPSIPTHNDNNNNNNNNFNNSGDNFPSFPNNNFNNNSNNNFGGFPSPPPYQPSSNGGDTNYPDYDELTARFEALKKSNGF</sequence>
<evidence type="ECO:0000313" key="3">
    <source>
        <dbReference type="EMBL" id="EGC32985.1"/>
    </source>
</evidence>
<evidence type="ECO:0008006" key="5">
    <source>
        <dbReference type="Google" id="ProtNLM"/>
    </source>
</evidence>
<protein>
    <recommendedName>
        <fullName evidence="5">IST1-like protein</fullName>
    </recommendedName>
</protein>
<organism evidence="3 4">
    <name type="scientific">Dictyostelium purpureum</name>
    <name type="common">Slime mold</name>
    <dbReference type="NCBI Taxonomy" id="5786"/>
    <lineage>
        <taxon>Eukaryota</taxon>
        <taxon>Amoebozoa</taxon>
        <taxon>Evosea</taxon>
        <taxon>Eumycetozoa</taxon>
        <taxon>Dictyostelia</taxon>
        <taxon>Dictyosteliales</taxon>
        <taxon>Dictyosteliaceae</taxon>
        <taxon>Dictyostelium</taxon>
    </lineage>
</organism>
<proteinExistence type="inferred from homology"/>